<dbReference type="EMBL" id="DXCX01000076">
    <property type="protein sequence ID" value="HIY73770.1"/>
    <property type="molecule type" value="Genomic_DNA"/>
</dbReference>
<evidence type="ECO:0000313" key="2">
    <source>
        <dbReference type="Proteomes" id="UP000886824"/>
    </source>
</evidence>
<proteinExistence type="predicted"/>
<dbReference type="Proteomes" id="UP000886824">
    <property type="component" value="Unassembled WGS sequence"/>
</dbReference>
<sequence>MKKYLRSLPVRVRLALSLLLLVLSFFLLWWATGWAWPTQTLALRALETEYGFGPGEIAAQGEITFDPGYTARFGTLPSVWLVSRTEDAFAVALLEHRPGPLWRALTDIFLSPPLQILTPTEETPLAAALLAVAEGPLRFSDGQWLEDDTEYLFAVCALDPAISRVEVTMNYTYRLGTDDAPRESDPVTAEARPVAEGVWLARVRLPNPLEGRSGGYSFNRRLRGYDAVGTLVYDSGFF</sequence>
<reference evidence="1" key="2">
    <citation type="submission" date="2021-04" db="EMBL/GenBank/DDBJ databases">
        <authorList>
            <person name="Gilroy R."/>
        </authorList>
    </citation>
    <scope>NUCLEOTIDE SEQUENCE</scope>
    <source>
        <strain evidence="1">CHK33-7979</strain>
    </source>
</reference>
<dbReference type="AlphaFoldDB" id="A0A9D2CF14"/>
<accession>A0A9D2CF14</accession>
<protein>
    <submittedName>
        <fullName evidence="1">Uncharacterized protein</fullName>
    </submittedName>
</protein>
<gene>
    <name evidence="1" type="ORF">H9826_07340</name>
</gene>
<evidence type="ECO:0000313" key="1">
    <source>
        <dbReference type="EMBL" id="HIY73770.1"/>
    </source>
</evidence>
<reference evidence="1" key="1">
    <citation type="journal article" date="2021" name="PeerJ">
        <title>Extensive microbial diversity within the chicken gut microbiome revealed by metagenomics and culture.</title>
        <authorList>
            <person name="Gilroy R."/>
            <person name="Ravi A."/>
            <person name="Getino M."/>
            <person name="Pursley I."/>
            <person name="Horton D.L."/>
            <person name="Alikhan N.F."/>
            <person name="Baker D."/>
            <person name="Gharbi K."/>
            <person name="Hall N."/>
            <person name="Watson M."/>
            <person name="Adriaenssens E.M."/>
            <person name="Foster-Nyarko E."/>
            <person name="Jarju S."/>
            <person name="Secka A."/>
            <person name="Antonio M."/>
            <person name="Oren A."/>
            <person name="Chaudhuri R.R."/>
            <person name="La Ragione R."/>
            <person name="Hildebrand F."/>
            <person name="Pallen M.J."/>
        </authorList>
    </citation>
    <scope>NUCLEOTIDE SEQUENCE</scope>
    <source>
        <strain evidence="1">CHK33-7979</strain>
    </source>
</reference>
<name>A0A9D2CF14_9FIRM</name>
<comment type="caution">
    <text evidence="1">The sequence shown here is derived from an EMBL/GenBank/DDBJ whole genome shotgun (WGS) entry which is preliminary data.</text>
</comment>
<organism evidence="1 2">
    <name type="scientific">Candidatus Intestinimonas merdavium</name>
    <dbReference type="NCBI Taxonomy" id="2838622"/>
    <lineage>
        <taxon>Bacteria</taxon>
        <taxon>Bacillati</taxon>
        <taxon>Bacillota</taxon>
        <taxon>Clostridia</taxon>
        <taxon>Eubacteriales</taxon>
        <taxon>Intestinimonas</taxon>
    </lineage>
</organism>